<dbReference type="InterPro" id="IPR029787">
    <property type="entry name" value="Nucleotide_cyclase"/>
</dbReference>
<name>A0ABT4RNK9_9ACTN</name>
<dbReference type="InterPro" id="IPR050706">
    <property type="entry name" value="Cyclic-di-GMP_PDE-like"/>
</dbReference>
<dbReference type="InterPro" id="IPR029016">
    <property type="entry name" value="GAF-like_dom_sf"/>
</dbReference>
<dbReference type="InterPro" id="IPR035919">
    <property type="entry name" value="EAL_sf"/>
</dbReference>
<dbReference type="SMART" id="SM00052">
    <property type="entry name" value="EAL"/>
    <property type="match status" value="1"/>
</dbReference>
<dbReference type="EMBL" id="JAPCID010000033">
    <property type="protein sequence ID" value="MDA0140075.1"/>
    <property type="molecule type" value="Genomic_DNA"/>
</dbReference>
<sequence length="754" mass="79939">MPAALETERGAALEALVDAASGILAADSLDGTLGRIAHHLQALLRYDDLTVYEVDEALGVLRPVFAVGNWVDEALADPIPLGTGVTGWVVEHRRTRNVPNSGHEPLCSVVGGTDDEPEAFVCVPLLARERVVGALNVYRALGSGSFSAAEVELVERFATMAALAYDSARQRETLRDQVQRDGLTGLLNHRACHERLKAALNFGDPVAVVLLDLDHFKVINDTLGHAEGDRVLKACAERLRSVVRTDDVVGRMGGEEFALILPGADVEAAEDCAERARAALAELTVRGRPVAASAGVAAAPADGAEAPVLLENADAALYWAKRSGRGKTVRYKRGAIRPEAEQRNEIAELLERGVEAIEIVVQPVVELATGRAGGYEALTRINVEPRRGPDEWFAQAHRVGLGDELEALAMRAALALPDRPDGAFLALNVSPRALLSAPVQDILPATLTGIVVELTEHEVFGAAGELDAALADLRARGARIALDDAGAGYAGLQQMIRIAPEILKLDRTLVHGAHADGSRQALLEALIGFASSTGAAICAEGVEDLDDLRALVALDVTYAQGYGLCRPAPAWPQPDAAATAAAESEIRSGLRISGNPRGAGAFTRGLAELSDELSAAETVHDLGEANVRAAALLGADELALLLVEGDEIELVSKNRVEVGERWSLDDFPSTRYVLEHRIPGQVVVGDEAGDPAELAELAELGLGTVLLVPVICSDQPVGLLEIYRVRRQAFTAREVDRARVLAQQFGAALDRLPS</sequence>
<dbReference type="Proteomes" id="UP001147700">
    <property type="component" value="Unassembled WGS sequence"/>
</dbReference>
<gene>
    <name evidence="3" type="ORF">OJ962_21405</name>
</gene>
<dbReference type="InterPro" id="IPR043128">
    <property type="entry name" value="Rev_trsase/Diguanyl_cyclase"/>
</dbReference>
<dbReference type="NCBIfam" id="TIGR00254">
    <property type="entry name" value="GGDEF"/>
    <property type="match status" value="1"/>
</dbReference>
<comment type="caution">
    <text evidence="3">The sequence shown here is derived from an EMBL/GenBank/DDBJ whole genome shotgun (WGS) entry which is preliminary data.</text>
</comment>
<dbReference type="InterPro" id="IPR000160">
    <property type="entry name" value="GGDEF_dom"/>
</dbReference>
<dbReference type="SMART" id="SM00267">
    <property type="entry name" value="GGDEF"/>
    <property type="match status" value="1"/>
</dbReference>
<protein>
    <submittedName>
        <fullName evidence="3">EAL domain-containing protein</fullName>
    </submittedName>
</protein>
<keyword evidence="4" id="KW-1185">Reference proteome</keyword>
<dbReference type="CDD" id="cd01948">
    <property type="entry name" value="EAL"/>
    <property type="match status" value="1"/>
</dbReference>
<dbReference type="Gene3D" id="3.30.70.270">
    <property type="match status" value="1"/>
</dbReference>
<organism evidence="3 4">
    <name type="scientific">Solirubrobacter deserti</name>
    <dbReference type="NCBI Taxonomy" id="2282478"/>
    <lineage>
        <taxon>Bacteria</taxon>
        <taxon>Bacillati</taxon>
        <taxon>Actinomycetota</taxon>
        <taxon>Thermoleophilia</taxon>
        <taxon>Solirubrobacterales</taxon>
        <taxon>Solirubrobacteraceae</taxon>
        <taxon>Solirubrobacter</taxon>
    </lineage>
</organism>
<evidence type="ECO:0000259" key="2">
    <source>
        <dbReference type="PROSITE" id="PS50887"/>
    </source>
</evidence>
<dbReference type="Pfam" id="PF01590">
    <property type="entry name" value="GAF"/>
    <property type="match status" value="2"/>
</dbReference>
<dbReference type="PROSITE" id="PS50883">
    <property type="entry name" value="EAL"/>
    <property type="match status" value="1"/>
</dbReference>
<feature type="domain" description="GGDEF" evidence="2">
    <location>
        <begin position="204"/>
        <end position="333"/>
    </location>
</feature>
<proteinExistence type="predicted"/>
<dbReference type="SMART" id="SM00065">
    <property type="entry name" value="GAF"/>
    <property type="match status" value="2"/>
</dbReference>
<dbReference type="PANTHER" id="PTHR33121">
    <property type="entry name" value="CYCLIC DI-GMP PHOSPHODIESTERASE PDEF"/>
    <property type="match status" value="1"/>
</dbReference>
<dbReference type="InterPro" id="IPR003018">
    <property type="entry name" value="GAF"/>
</dbReference>
<dbReference type="CDD" id="cd01949">
    <property type="entry name" value="GGDEF"/>
    <property type="match status" value="1"/>
</dbReference>
<dbReference type="InterPro" id="IPR001633">
    <property type="entry name" value="EAL_dom"/>
</dbReference>
<dbReference type="Gene3D" id="3.20.20.450">
    <property type="entry name" value="EAL domain"/>
    <property type="match status" value="1"/>
</dbReference>
<dbReference type="SUPFAM" id="SSF55073">
    <property type="entry name" value="Nucleotide cyclase"/>
    <property type="match status" value="1"/>
</dbReference>
<dbReference type="SUPFAM" id="SSF141868">
    <property type="entry name" value="EAL domain-like"/>
    <property type="match status" value="1"/>
</dbReference>
<accession>A0ABT4RNK9</accession>
<dbReference type="RefSeq" id="WP_202956008.1">
    <property type="nucleotide sequence ID" value="NZ_JAPCID010000033.1"/>
</dbReference>
<evidence type="ECO:0000313" key="3">
    <source>
        <dbReference type="EMBL" id="MDA0140075.1"/>
    </source>
</evidence>
<dbReference type="Gene3D" id="3.30.450.40">
    <property type="match status" value="2"/>
</dbReference>
<dbReference type="Pfam" id="PF00990">
    <property type="entry name" value="GGDEF"/>
    <property type="match status" value="1"/>
</dbReference>
<evidence type="ECO:0000259" key="1">
    <source>
        <dbReference type="PROSITE" id="PS50883"/>
    </source>
</evidence>
<dbReference type="Pfam" id="PF00563">
    <property type="entry name" value="EAL"/>
    <property type="match status" value="1"/>
</dbReference>
<dbReference type="PANTHER" id="PTHR33121:SF70">
    <property type="entry name" value="SIGNALING PROTEIN YKOW"/>
    <property type="match status" value="1"/>
</dbReference>
<feature type="domain" description="EAL" evidence="1">
    <location>
        <begin position="339"/>
        <end position="581"/>
    </location>
</feature>
<dbReference type="SUPFAM" id="SSF55781">
    <property type="entry name" value="GAF domain-like"/>
    <property type="match status" value="2"/>
</dbReference>
<evidence type="ECO:0000313" key="4">
    <source>
        <dbReference type="Proteomes" id="UP001147700"/>
    </source>
</evidence>
<reference evidence="3" key="1">
    <citation type="submission" date="2022-10" db="EMBL/GenBank/DDBJ databases">
        <title>The WGS of Solirubrobacter sp. CPCC 204708.</title>
        <authorList>
            <person name="Jiang Z."/>
        </authorList>
    </citation>
    <scope>NUCLEOTIDE SEQUENCE</scope>
    <source>
        <strain evidence="3">CPCC 204708</strain>
    </source>
</reference>
<dbReference type="PROSITE" id="PS50887">
    <property type="entry name" value="GGDEF"/>
    <property type="match status" value="1"/>
</dbReference>